<gene>
    <name evidence="1" type="ORF">SAMN02745166_05034</name>
</gene>
<dbReference type="AlphaFoldDB" id="A0A1T4Z5J7"/>
<dbReference type="STRING" id="48467.SAMN02745166_05034"/>
<reference evidence="2" key="1">
    <citation type="submission" date="2017-02" db="EMBL/GenBank/DDBJ databases">
        <authorList>
            <person name="Varghese N."/>
            <person name="Submissions S."/>
        </authorList>
    </citation>
    <scope>NUCLEOTIDE SEQUENCE [LARGE SCALE GENOMIC DNA]</scope>
    <source>
        <strain evidence="2">ATCC 700200</strain>
    </source>
</reference>
<accession>A0A1T4Z5J7</accession>
<protein>
    <submittedName>
        <fullName evidence="1">Uncharacterized protein</fullName>
    </submittedName>
</protein>
<sequence length="316" mass="35742">MNLREQLRNILPDILPHDPEEAIKGTELIRLVRLRLGDDYSDATLRYHFSILSYDSTSPIAKVDQGQGYYQRVAKPVSATGTGRLLFGGEAEGDVQQARFLRVLTIYERLCLLRSHYPFRLNGRADLILDERGFWDIPDIISAEWDLETGADEVTRFDSGMLDLRRHLGGPEVSLSGVQLKIGLTLDNYMAEFFQALSSTRWTLQSELVIAEPLNDEALVDALRSLGNQFGVGISSLGINSTQLDELPAAKELRAMSAAEFEMVQGKLRIQRITVPAPRLRIDWQALSTLRKKHEAVDALVHWLSVCLERRQPEWK</sequence>
<organism evidence="1 2">
    <name type="scientific">Prosthecobacter debontii</name>
    <dbReference type="NCBI Taxonomy" id="48467"/>
    <lineage>
        <taxon>Bacteria</taxon>
        <taxon>Pseudomonadati</taxon>
        <taxon>Verrucomicrobiota</taxon>
        <taxon>Verrucomicrobiia</taxon>
        <taxon>Verrucomicrobiales</taxon>
        <taxon>Verrucomicrobiaceae</taxon>
        <taxon>Prosthecobacter</taxon>
    </lineage>
</organism>
<dbReference type="RefSeq" id="WP_078816142.1">
    <property type="nucleotide sequence ID" value="NZ_FUYE01000030.1"/>
</dbReference>
<evidence type="ECO:0000313" key="1">
    <source>
        <dbReference type="EMBL" id="SKB08805.1"/>
    </source>
</evidence>
<dbReference type="Proteomes" id="UP000190774">
    <property type="component" value="Unassembled WGS sequence"/>
</dbReference>
<proteinExistence type="predicted"/>
<dbReference type="EMBL" id="FUYE01000030">
    <property type="protein sequence ID" value="SKB08805.1"/>
    <property type="molecule type" value="Genomic_DNA"/>
</dbReference>
<keyword evidence="2" id="KW-1185">Reference proteome</keyword>
<evidence type="ECO:0000313" key="2">
    <source>
        <dbReference type="Proteomes" id="UP000190774"/>
    </source>
</evidence>
<name>A0A1T4Z5J7_9BACT</name>
<dbReference type="OrthoDB" id="180533at2"/>